<evidence type="ECO:0000256" key="2">
    <source>
        <dbReference type="SAM" id="Phobius"/>
    </source>
</evidence>
<feature type="transmembrane region" description="Helical" evidence="2">
    <location>
        <begin position="366"/>
        <end position="385"/>
    </location>
</feature>
<dbReference type="EMBL" id="JBJKFK010004819">
    <property type="protein sequence ID" value="KAL3308710.1"/>
    <property type="molecule type" value="Genomic_DNA"/>
</dbReference>
<reference evidence="3 4" key="1">
    <citation type="submission" date="2024-11" db="EMBL/GenBank/DDBJ databases">
        <title>Adaptive evolution of stress response genes in parasites aligns with host niche diversity.</title>
        <authorList>
            <person name="Hahn C."/>
            <person name="Resl P."/>
        </authorList>
    </citation>
    <scope>NUCLEOTIDE SEQUENCE [LARGE SCALE GENOMIC DNA]</scope>
    <source>
        <strain evidence="3">EGGRZ-B1_66</strain>
        <tissue evidence="3">Body</tissue>
    </source>
</reference>
<protein>
    <submittedName>
        <fullName evidence="3">Uncharacterized protein</fullName>
    </submittedName>
</protein>
<dbReference type="AlphaFoldDB" id="A0ABD2PNJ1"/>
<feature type="compositionally biased region" description="Polar residues" evidence="1">
    <location>
        <begin position="26"/>
        <end position="35"/>
    </location>
</feature>
<feature type="transmembrane region" description="Helical" evidence="2">
    <location>
        <begin position="117"/>
        <end position="140"/>
    </location>
</feature>
<evidence type="ECO:0000256" key="1">
    <source>
        <dbReference type="SAM" id="MobiDB-lite"/>
    </source>
</evidence>
<accession>A0ABD2PNJ1</accession>
<keyword evidence="2" id="KW-1133">Transmembrane helix</keyword>
<feature type="transmembrane region" description="Helical" evidence="2">
    <location>
        <begin position="207"/>
        <end position="225"/>
    </location>
</feature>
<feature type="region of interest" description="Disordered" evidence="1">
    <location>
        <begin position="1"/>
        <end position="60"/>
    </location>
</feature>
<keyword evidence="4" id="KW-1185">Reference proteome</keyword>
<evidence type="ECO:0000313" key="4">
    <source>
        <dbReference type="Proteomes" id="UP001626550"/>
    </source>
</evidence>
<proteinExistence type="predicted"/>
<name>A0ABD2PNJ1_9PLAT</name>
<keyword evidence="2" id="KW-0812">Transmembrane</keyword>
<evidence type="ECO:0000313" key="3">
    <source>
        <dbReference type="EMBL" id="KAL3308710.1"/>
    </source>
</evidence>
<sequence length="589" mass="67027">MPGIKSANPEVTKFDSSADSTLLKRSINNGSQNRVSGVFVNDDSSPIPPTPPPRVRNLPHLTADTPISMCTTEPWCKIEKDQEQHPQATFFQMSNSHLTLLSTIYPTFSLTFWLDRLLLWTGVYIPLMIGAVLVFIHAFLGISRCMPEEGRGLSDHQQKDTLNPYIDQACGLQLSFNILQGTAGTALLHWDEVRTPYTQASLQHECYPFVLLIIALFMWAPHFLYQKSIEENARRDLCFIRGELHSFRESLARELVLSHPQHSKESHALSNQYQTIYQKSTTQVPFLGCANFPAQHAGLISPSFGNATKHGSHQASTKTTDADFSAPGISDLPYFESCHNDWSLNTYLSLWQDSHFYWSRFLLKHALLAFFQFVNIVAIVVVVSLNSGAPFAALFKCRLKLGSEDTTHKYICMLTSTFLANMSVLMLGFLCALGLTCQGVFFYRNVFQLTMANRPVNLGTTERIFGKRLIKKKSEICFFEDYIRLLAYASFRVPNKEIRNLTVSVSPAIFNTDFHMLSLLCLENMKLFPDALHIHFWMERYSRLVKNKAPVLPSWIQRTERVSQLVRCEDLSMKFNFSKIRMKLEIADA</sequence>
<comment type="caution">
    <text evidence="3">The sequence shown here is derived from an EMBL/GenBank/DDBJ whole genome shotgun (WGS) entry which is preliminary data.</text>
</comment>
<dbReference type="Proteomes" id="UP001626550">
    <property type="component" value="Unassembled WGS sequence"/>
</dbReference>
<feature type="transmembrane region" description="Helical" evidence="2">
    <location>
        <begin position="418"/>
        <end position="443"/>
    </location>
</feature>
<keyword evidence="2" id="KW-0472">Membrane</keyword>
<organism evidence="3 4">
    <name type="scientific">Cichlidogyrus casuarinus</name>
    <dbReference type="NCBI Taxonomy" id="1844966"/>
    <lineage>
        <taxon>Eukaryota</taxon>
        <taxon>Metazoa</taxon>
        <taxon>Spiralia</taxon>
        <taxon>Lophotrochozoa</taxon>
        <taxon>Platyhelminthes</taxon>
        <taxon>Monogenea</taxon>
        <taxon>Monopisthocotylea</taxon>
        <taxon>Dactylogyridea</taxon>
        <taxon>Ancyrocephalidae</taxon>
        <taxon>Cichlidogyrus</taxon>
    </lineage>
</organism>
<gene>
    <name evidence="3" type="ORF">Ciccas_012754</name>
</gene>